<proteinExistence type="predicted"/>
<dbReference type="EMBL" id="OZ035840">
    <property type="protein sequence ID" value="CAL1588048.1"/>
    <property type="molecule type" value="Genomic_DNA"/>
</dbReference>
<organism evidence="1 2">
    <name type="scientific">Knipowitschia caucasica</name>
    <name type="common">Caucasian dwarf goby</name>
    <name type="synonym">Pomatoschistus caucasicus</name>
    <dbReference type="NCBI Taxonomy" id="637954"/>
    <lineage>
        <taxon>Eukaryota</taxon>
        <taxon>Metazoa</taxon>
        <taxon>Chordata</taxon>
        <taxon>Craniata</taxon>
        <taxon>Vertebrata</taxon>
        <taxon>Euteleostomi</taxon>
        <taxon>Actinopterygii</taxon>
        <taxon>Neopterygii</taxon>
        <taxon>Teleostei</taxon>
        <taxon>Neoteleostei</taxon>
        <taxon>Acanthomorphata</taxon>
        <taxon>Gobiaria</taxon>
        <taxon>Gobiiformes</taxon>
        <taxon>Gobioidei</taxon>
        <taxon>Gobiidae</taxon>
        <taxon>Gobiinae</taxon>
        <taxon>Knipowitschia</taxon>
    </lineage>
</organism>
<evidence type="ECO:0000313" key="1">
    <source>
        <dbReference type="EMBL" id="CAL1588048.1"/>
    </source>
</evidence>
<keyword evidence="2" id="KW-1185">Reference proteome</keyword>
<dbReference type="AlphaFoldDB" id="A0AAV2KGQ4"/>
<evidence type="ECO:0000313" key="2">
    <source>
        <dbReference type="Proteomes" id="UP001497482"/>
    </source>
</evidence>
<reference evidence="1 2" key="1">
    <citation type="submission" date="2024-04" db="EMBL/GenBank/DDBJ databases">
        <authorList>
            <person name="Waldvogel A.-M."/>
            <person name="Schoenle A."/>
        </authorList>
    </citation>
    <scope>NUCLEOTIDE SEQUENCE [LARGE SCALE GENOMIC DNA]</scope>
</reference>
<name>A0AAV2KGQ4_KNICA</name>
<protein>
    <submittedName>
        <fullName evidence="1">Uncharacterized protein</fullName>
    </submittedName>
</protein>
<sequence>MMLLERTPSYLAPGVQRTHGGGRWCVLRVGAVVSGSQWLTARGSSSHNSHQNKLPELTRAPPPLMLCQIWT</sequence>
<dbReference type="Proteomes" id="UP001497482">
    <property type="component" value="Chromosome 18"/>
</dbReference>
<gene>
    <name evidence="1" type="ORF">KC01_LOCUS17925</name>
</gene>
<accession>A0AAV2KGQ4</accession>